<reference evidence="1 2" key="1">
    <citation type="submission" date="2021-01" db="EMBL/GenBank/DDBJ databases">
        <title>Azospirillum sp. YIM DDC1 draft genome.</title>
        <authorList>
            <person name="Wang Y.-X."/>
        </authorList>
    </citation>
    <scope>NUCLEOTIDE SEQUENCE [LARGE SCALE GENOMIC DNA]</scope>
    <source>
        <strain evidence="1 2">YIM DDC1</strain>
    </source>
</reference>
<comment type="caution">
    <text evidence="1">The sequence shown here is derived from an EMBL/GenBank/DDBJ whole genome shotgun (WGS) entry which is preliminary data.</text>
</comment>
<accession>A0ABS1I8G4</accession>
<proteinExistence type="predicted"/>
<gene>
    <name evidence="1" type="ORF">JJL56_29440</name>
</gene>
<evidence type="ECO:0000313" key="1">
    <source>
        <dbReference type="EMBL" id="MBK4722987.1"/>
    </source>
</evidence>
<sequence>MEIVERFAAFDRDIGTALTDAAGKPLRAQHLNRNGTANLFVIAPYASVADEFRALLRKRKEVHTFDTIEELRRALLEFAHHYNETWLVARHRHRTPAQVRADQRRVDRPSLAELPWAA</sequence>
<organism evidence="1 2">
    <name type="scientific">Azospirillum aestuarii</name>
    <dbReference type="NCBI Taxonomy" id="2802052"/>
    <lineage>
        <taxon>Bacteria</taxon>
        <taxon>Pseudomonadati</taxon>
        <taxon>Pseudomonadota</taxon>
        <taxon>Alphaproteobacteria</taxon>
        <taxon>Rhodospirillales</taxon>
        <taxon>Azospirillaceae</taxon>
        <taxon>Azospirillum</taxon>
    </lineage>
</organism>
<dbReference type="EMBL" id="JAEPIV010000036">
    <property type="protein sequence ID" value="MBK4722987.1"/>
    <property type="molecule type" value="Genomic_DNA"/>
</dbReference>
<name>A0ABS1I8G4_9PROT</name>
<keyword evidence="2" id="KW-1185">Reference proteome</keyword>
<dbReference type="RefSeq" id="WP_200487375.1">
    <property type="nucleotide sequence ID" value="NZ_JAEPIV010000036.1"/>
</dbReference>
<dbReference type="Proteomes" id="UP000654452">
    <property type="component" value="Unassembled WGS sequence"/>
</dbReference>
<evidence type="ECO:0000313" key="2">
    <source>
        <dbReference type="Proteomes" id="UP000654452"/>
    </source>
</evidence>
<evidence type="ECO:0008006" key="3">
    <source>
        <dbReference type="Google" id="ProtNLM"/>
    </source>
</evidence>
<protein>
    <recommendedName>
        <fullName evidence="3">Integrase catalytic domain-containing protein</fullName>
    </recommendedName>
</protein>